<feature type="region of interest" description="Disordered" evidence="1">
    <location>
        <begin position="385"/>
        <end position="412"/>
    </location>
</feature>
<keyword evidence="2" id="KW-0812">Transmembrane</keyword>
<sequence>MTEPLPAASDGMPAESTPLLSPATPHRIRIATALPLATAPAIDTRRPTRRRYQRYERSDAQRHVQGMDAADGGGRHPGQQQEPNMAGPSLLATVIISLAVAMATGAVGYFSVQRIRRRQHRLVEEYGAEMVRAIRYVQNRSVDGVRRDLLETELAEVTRVYRRRVLPWTPRARLLSSFFFHLANDTKMSLTCVEAARLAPRLLRCSDAETVAVLNALAASPPRKPAGTLLSKLLFVAERMPLDRSSLRIRDKMGYGPEVVDSLLSSMAETCYRDMIEAKQAALLKEKRGRSATTAANIYGAYGRRHISLLTEPRLQQLVPLSDEEAQLAEALAQSEPLLPGYADLGLSEEAARKLVQAATDAKRQIHTEAVQALAIKRRMSVQQLQDMLRDASEGKQRPSNDRESGDEGKGAVRHRYECQRCGYTIFPAVGREWKFYGDDFVCPQCQAPKSQFKDVSESNP</sequence>
<dbReference type="EMBL" id="JANCYW010000001">
    <property type="protein sequence ID" value="KAK4534181.1"/>
    <property type="molecule type" value="Genomic_DNA"/>
</dbReference>
<keyword evidence="5" id="KW-1185">Reference proteome</keyword>
<feature type="region of interest" description="Disordered" evidence="1">
    <location>
        <begin position="1"/>
        <end position="21"/>
    </location>
</feature>
<evidence type="ECO:0000256" key="2">
    <source>
        <dbReference type="SAM" id="Phobius"/>
    </source>
</evidence>
<gene>
    <name evidence="4" type="ORF">CDCA_CDCA01G0206</name>
</gene>
<feature type="region of interest" description="Disordered" evidence="1">
    <location>
        <begin position="39"/>
        <end position="85"/>
    </location>
</feature>
<dbReference type="Proteomes" id="UP001301350">
    <property type="component" value="Unassembled WGS sequence"/>
</dbReference>
<proteinExistence type="predicted"/>
<dbReference type="SUPFAM" id="SSF57802">
    <property type="entry name" value="Rubredoxin-like"/>
    <property type="match status" value="1"/>
</dbReference>
<evidence type="ECO:0000259" key="3">
    <source>
        <dbReference type="PROSITE" id="PS50903"/>
    </source>
</evidence>
<keyword evidence="2" id="KW-0472">Membrane</keyword>
<name>A0AAV9IQ31_CYACA</name>
<evidence type="ECO:0000313" key="5">
    <source>
        <dbReference type="Proteomes" id="UP001301350"/>
    </source>
</evidence>
<evidence type="ECO:0000313" key="4">
    <source>
        <dbReference type="EMBL" id="KAK4534181.1"/>
    </source>
</evidence>
<dbReference type="AlphaFoldDB" id="A0AAV9IQ31"/>
<comment type="caution">
    <text evidence="4">The sequence shown here is derived from an EMBL/GenBank/DDBJ whole genome shotgun (WGS) entry which is preliminary data.</text>
</comment>
<dbReference type="InterPro" id="IPR024934">
    <property type="entry name" value="Rubredoxin-like_dom"/>
</dbReference>
<dbReference type="PROSITE" id="PS50903">
    <property type="entry name" value="RUBREDOXIN_LIKE"/>
    <property type="match status" value="1"/>
</dbReference>
<evidence type="ECO:0000256" key="1">
    <source>
        <dbReference type="SAM" id="MobiDB-lite"/>
    </source>
</evidence>
<protein>
    <recommendedName>
        <fullName evidence="3">Rubredoxin-like domain-containing protein</fullName>
    </recommendedName>
</protein>
<keyword evidence="2" id="KW-1133">Transmembrane helix</keyword>
<dbReference type="Gene3D" id="2.20.28.10">
    <property type="match status" value="1"/>
</dbReference>
<feature type="transmembrane region" description="Helical" evidence="2">
    <location>
        <begin position="90"/>
        <end position="112"/>
    </location>
</feature>
<feature type="compositionally biased region" description="Basic and acidic residues" evidence="1">
    <location>
        <begin position="53"/>
        <end position="62"/>
    </location>
</feature>
<feature type="compositionally biased region" description="Basic and acidic residues" evidence="1">
    <location>
        <begin position="388"/>
        <end position="412"/>
    </location>
</feature>
<organism evidence="4 5">
    <name type="scientific">Cyanidium caldarium</name>
    <name type="common">Red alga</name>
    <dbReference type="NCBI Taxonomy" id="2771"/>
    <lineage>
        <taxon>Eukaryota</taxon>
        <taxon>Rhodophyta</taxon>
        <taxon>Bangiophyceae</taxon>
        <taxon>Cyanidiales</taxon>
        <taxon>Cyanidiaceae</taxon>
        <taxon>Cyanidium</taxon>
    </lineage>
</organism>
<feature type="domain" description="Rubredoxin-like" evidence="3">
    <location>
        <begin position="414"/>
        <end position="456"/>
    </location>
</feature>
<reference evidence="4 5" key="1">
    <citation type="submission" date="2022-07" db="EMBL/GenBank/DDBJ databases">
        <title>Genome-wide signatures of adaptation to extreme environments.</title>
        <authorList>
            <person name="Cho C.H."/>
            <person name="Yoon H.S."/>
        </authorList>
    </citation>
    <scope>NUCLEOTIDE SEQUENCE [LARGE SCALE GENOMIC DNA]</scope>
    <source>
        <strain evidence="4 5">DBV 063 E5</strain>
    </source>
</reference>
<accession>A0AAV9IQ31</accession>
<dbReference type="GO" id="GO:0005506">
    <property type="term" value="F:iron ion binding"/>
    <property type="evidence" value="ECO:0007669"/>
    <property type="project" value="InterPro"/>
</dbReference>